<reference evidence="6" key="1">
    <citation type="submission" date="2022-07" db="EMBL/GenBank/DDBJ databases">
        <title>The genome of Lyophyllum shimeji provides insight into the initial evolution of ectomycorrhizal fungal genome.</title>
        <authorList>
            <person name="Kobayashi Y."/>
            <person name="Shibata T."/>
            <person name="Hirakawa H."/>
            <person name="Shigenobu S."/>
            <person name="Nishiyama T."/>
            <person name="Yamada A."/>
            <person name="Hasebe M."/>
            <person name="Kawaguchi M."/>
        </authorList>
    </citation>
    <scope>NUCLEOTIDE SEQUENCE</scope>
    <source>
        <strain evidence="6">AT787</strain>
    </source>
</reference>
<comment type="caution">
    <text evidence="6">The sequence shown here is derived from an EMBL/GenBank/DDBJ whole genome shotgun (WGS) entry which is preliminary data.</text>
</comment>
<evidence type="ECO:0000256" key="4">
    <source>
        <dbReference type="ARBA" id="ARBA00038402"/>
    </source>
</evidence>
<protein>
    <submittedName>
        <fullName evidence="6">Rpr2-domain-containing protein</fullName>
    </submittedName>
</protein>
<dbReference type="GO" id="GO:0005655">
    <property type="term" value="C:nucleolar ribonuclease P complex"/>
    <property type="evidence" value="ECO:0007669"/>
    <property type="project" value="TreeGrafter"/>
</dbReference>
<dbReference type="PANTHER" id="PTHR14742">
    <property type="entry name" value="RIBONUCLEASE P SUBUNIT P21"/>
    <property type="match status" value="1"/>
</dbReference>
<accession>A0A9P3UJH2</accession>
<keyword evidence="3" id="KW-0862">Zinc</keyword>
<keyword evidence="7" id="KW-1185">Reference proteome</keyword>
<evidence type="ECO:0000313" key="7">
    <source>
        <dbReference type="Proteomes" id="UP001063166"/>
    </source>
</evidence>
<comment type="similarity">
    <text evidence="4">Belongs to the eukaryotic/archaeal RNase P protein component 4 family.</text>
</comment>
<sequence length="260" mass="27293">MAKKNKDEVPTASSVANRDIIQRLNFLYQASVYLNTVPSDRPEGVSDALAGSSTSQNVTTSGLDKQQKRGKKEKGRKNAVKRAVTASDLARTYVATMKSVGQKTTVKIDPAVKRTLCKGCNMTLVPGATASVRVKNSPVHGHIMVYTCSGCHTARRIPAPPTLSAATGGDVEAQVAFTAAPLTAPLPSAPAAAAAAGEAPMDIEPTHAVEAAPATTRRKGKGKGVQPRLPPLFARDVGHVVFRGNERLVDEGRGDGVYIT</sequence>
<feature type="region of interest" description="Disordered" evidence="5">
    <location>
        <begin position="211"/>
        <end position="230"/>
    </location>
</feature>
<feature type="region of interest" description="Disordered" evidence="5">
    <location>
        <begin position="44"/>
        <end position="79"/>
    </location>
</feature>
<dbReference type="AlphaFoldDB" id="A0A9P3UJH2"/>
<dbReference type="InterPro" id="IPR007175">
    <property type="entry name" value="Rpr2/Snm1/Rpp21"/>
</dbReference>
<evidence type="ECO:0000256" key="5">
    <source>
        <dbReference type="SAM" id="MobiDB-lite"/>
    </source>
</evidence>
<gene>
    <name evidence="6" type="ORF">LshimejAT787_0400200</name>
</gene>
<dbReference type="Pfam" id="PF04032">
    <property type="entry name" value="Rpr2"/>
    <property type="match status" value="1"/>
</dbReference>
<dbReference type="GO" id="GO:0008033">
    <property type="term" value="P:tRNA processing"/>
    <property type="evidence" value="ECO:0007669"/>
    <property type="project" value="UniProtKB-KW"/>
</dbReference>
<evidence type="ECO:0000313" key="6">
    <source>
        <dbReference type="EMBL" id="GLB36969.1"/>
    </source>
</evidence>
<evidence type="ECO:0000256" key="1">
    <source>
        <dbReference type="ARBA" id="ARBA00022694"/>
    </source>
</evidence>
<feature type="compositionally biased region" description="Polar residues" evidence="5">
    <location>
        <begin position="51"/>
        <end position="64"/>
    </location>
</feature>
<dbReference type="Proteomes" id="UP001063166">
    <property type="component" value="Unassembled WGS sequence"/>
</dbReference>
<keyword evidence="1" id="KW-0819">tRNA processing</keyword>
<dbReference type="OrthoDB" id="128536at2759"/>
<keyword evidence="2" id="KW-0479">Metal-binding</keyword>
<name>A0A9P3UJH2_LYOSH</name>
<proteinExistence type="inferred from homology"/>
<dbReference type="PANTHER" id="PTHR14742:SF0">
    <property type="entry name" value="RIBONUCLEASE P PROTEIN SUBUNIT P21"/>
    <property type="match status" value="1"/>
</dbReference>
<evidence type="ECO:0000256" key="2">
    <source>
        <dbReference type="ARBA" id="ARBA00022723"/>
    </source>
</evidence>
<evidence type="ECO:0000256" key="3">
    <source>
        <dbReference type="ARBA" id="ARBA00022833"/>
    </source>
</evidence>
<dbReference type="EMBL" id="BRPK01000004">
    <property type="protein sequence ID" value="GLB36969.1"/>
    <property type="molecule type" value="Genomic_DNA"/>
</dbReference>
<organism evidence="6 7">
    <name type="scientific">Lyophyllum shimeji</name>
    <name type="common">Hon-shimeji</name>
    <name type="synonym">Tricholoma shimeji</name>
    <dbReference type="NCBI Taxonomy" id="47721"/>
    <lineage>
        <taxon>Eukaryota</taxon>
        <taxon>Fungi</taxon>
        <taxon>Dikarya</taxon>
        <taxon>Basidiomycota</taxon>
        <taxon>Agaricomycotina</taxon>
        <taxon>Agaricomycetes</taxon>
        <taxon>Agaricomycetidae</taxon>
        <taxon>Agaricales</taxon>
        <taxon>Tricholomatineae</taxon>
        <taxon>Lyophyllaceae</taxon>
        <taxon>Lyophyllum</taxon>
    </lineage>
</organism>
<feature type="compositionally biased region" description="Basic residues" evidence="5">
    <location>
        <begin position="68"/>
        <end position="79"/>
    </location>
</feature>
<dbReference type="Gene3D" id="6.20.50.20">
    <property type="match status" value="1"/>
</dbReference>
<dbReference type="GO" id="GO:0046872">
    <property type="term" value="F:metal ion binding"/>
    <property type="evidence" value="ECO:0007669"/>
    <property type="project" value="UniProtKB-KW"/>
</dbReference>